<feature type="coiled-coil region" evidence="1">
    <location>
        <begin position="7"/>
        <end position="34"/>
    </location>
</feature>
<comment type="caution">
    <text evidence="2">The sequence shown here is derived from an EMBL/GenBank/DDBJ whole genome shotgun (WGS) entry which is preliminary data.</text>
</comment>
<name>A0ABR7HKU9_9FIRM</name>
<dbReference type="SUPFAM" id="SSF88659">
    <property type="entry name" value="Sigma3 and sigma4 domains of RNA polymerase sigma factors"/>
    <property type="match status" value="1"/>
</dbReference>
<dbReference type="RefSeq" id="WP_186935324.1">
    <property type="nucleotide sequence ID" value="NZ_JACOPS010000002.1"/>
</dbReference>
<feature type="coiled-coil region" evidence="1">
    <location>
        <begin position="65"/>
        <end position="92"/>
    </location>
</feature>
<accession>A0ABR7HKU9</accession>
<dbReference type="Gene3D" id="1.10.10.10">
    <property type="entry name" value="Winged helix-like DNA-binding domain superfamily/Winged helix DNA-binding domain"/>
    <property type="match status" value="1"/>
</dbReference>
<dbReference type="EMBL" id="JACOPS010000002">
    <property type="protein sequence ID" value="MBC5728159.1"/>
    <property type="molecule type" value="Genomic_DNA"/>
</dbReference>
<evidence type="ECO:0000313" key="3">
    <source>
        <dbReference type="Proteomes" id="UP000636755"/>
    </source>
</evidence>
<keyword evidence="1" id="KW-0175">Coiled coil</keyword>
<evidence type="ECO:0000313" key="2">
    <source>
        <dbReference type="EMBL" id="MBC5728159.1"/>
    </source>
</evidence>
<sequence length="146" mass="16652">MNYFKAAEQVLASVPTLKRALENLQKREQRLIEQGKSREPGAIDYSKPFTDSHFVSDTLNELLELSECSRNIKETERTLAEIEGVLEQLSDEYKKCVILWYVEKRPKEAIAEALYIESPTTVYNLRNKAVAEFALLYYGAAALSSI</sequence>
<keyword evidence="3" id="KW-1185">Reference proteome</keyword>
<dbReference type="Proteomes" id="UP000636755">
    <property type="component" value="Unassembled WGS sequence"/>
</dbReference>
<organism evidence="2 3">
    <name type="scientific">Ruminococcus intestinalis</name>
    <dbReference type="NCBI Taxonomy" id="2763066"/>
    <lineage>
        <taxon>Bacteria</taxon>
        <taxon>Bacillati</taxon>
        <taxon>Bacillota</taxon>
        <taxon>Clostridia</taxon>
        <taxon>Eubacteriales</taxon>
        <taxon>Oscillospiraceae</taxon>
        <taxon>Ruminococcus</taxon>
    </lineage>
</organism>
<proteinExistence type="predicted"/>
<dbReference type="InterPro" id="IPR013324">
    <property type="entry name" value="RNA_pol_sigma_r3/r4-like"/>
</dbReference>
<dbReference type="InterPro" id="IPR036388">
    <property type="entry name" value="WH-like_DNA-bd_sf"/>
</dbReference>
<evidence type="ECO:0000256" key="1">
    <source>
        <dbReference type="SAM" id="Coils"/>
    </source>
</evidence>
<gene>
    <name evidence="2" type="ORF">H8R91_06440</name>
</gene>
<protein>
    <submittedName>
        <fullName evidence="2">Sigma-70 family RNA polymerase sigma factor</fullName>
    </submittedName>
</protein>
<reference evidence="2 3" key="1">
    <citation type="submission" date="2020-08" db="EMBL/GenBank/DDBJ databases">
        <title>Genome public.</title>
        <authorList>
            <person name="Liu C."/>
            <person name="Sun Q."/>
        </authorList>
    </citation>
    <scope>NUCLEOTIDE SEQUENCE [LARGE SCALE GENOMIC DNA]</scope>
    <source>
        <strain evidence="2 3">NSJ-71</strain>
    </source>
</reference>